<name>A0A5P6VVW3_PSEXY</name>
<dbReference type="KEGG" id="pxv:FXF36_15810"/>
<dbReference type="AlphaFoldDB" id="A0A5P6VVW3"/>
<accession>A0A5P6VVW3</accession>
<evidence type="ECO:0000313" key="2">
    <source>
        <dbReference type="EMBL" id="QFJ56379.1"/>
    </source>
</evidence>
<dbReference type="OrthoDB" id="1956879at2"/>
<organism evidence="2 3">
    <name type="scientific">Pseudobutyrivibrio xylanivorans</name>
    <dbReference type="NCBI Taxonomy" id="185007"/>
    <lineage>
        <taxon>Bacteria</taxon>
        <taxon>Bacillati</taxon>
        <taxon>Bacillota</taxon>
        <taxon>Clostridia</taxon>
        <taxon>Lachnospirales</taxon>
        <taxon>Lachnospiraceae</taxon>
        <taxon>Pseudobutyrivibrio</taxon>
    </lineage>
</organism>
<keyword evidence="1" id="KW-1133">Transmembrane helix</keyword>
<dbReference type="Proteomes" id="UP000327030">
    <property type="component" value="Chromosome PxyII"/>
</dbReference>
<feature type="transmembrane region" description="Helical" evidence="1">
    <location>
        <begin position="36"/>
        <end position="63"/>
    </location>
</feature>
<reference evidence="3" key="1">
    <citation type="submission" date="2019-08" db="EMBL/GenBank/DDBJ databases">
        <title>Complete Genome Sequence of the Polysaccharide-Degrading Rumen Bacterium Pseudobutyrivibrio xylanivorans MA3014.</title>
        <authorList>
            <person name="Palevich N."/>
            <person name="Maclean P.H."/>
            <person name="Kelly W.J."/>
            <person name="Leahy S.C."/>
            <person name="Rakonjac J."/>
            <person name="Attwood G.T."/>
        </authorList>
    </citation>
    <scope>NUCLEOTIDE SEQUENCE [LARGE SCALE GENOMIC DNA]</scope>
    <source>
        <strain evidence="3">MA3014</strain>
    </source>
</reference>
<dbReference type="EMBL" id="CP043030">
    <property type="protein sequence ID" value="QFJ56379.1"/>
    <property type="molecule type" value="Genomic_DNA"/>
</dbReference>
<evidence type="ECO:0000313" key="3">
    <source>
        <dbReference type="Proteomes" id="UP000327030"/>
    </source>
</evidence>
<feature type="transmembrane region" description="Helical" evidence="1">
    <location>
        <begin position="69"/>
        <end position="92"/>
    </location>
</feature>
<keyword evidence="1" id="KW-0472">Membrane</keyword>
<gene>
    <name evidence="2" type="ORF">FXF36_15810</name>
</gene>
<keyword evidence="1" id="KW-0812">Transmembrane</keyword>
<sequence length="119" mass="12817">MNNLDKVYAESVAKDYMPKETSKVRQLKKLDEKAKLPALVTAMSLGVVGALIFGLGMCLSMGILGTGLVSMIFGVILGLLGVVICGVNYPLYKKLLKKGKAMYAYDILELAKEITAAEN</sequence>
<protein>
    <submittedName>
        <fullName evidence="2">Dihydropteridine reductase</fullName>
    </submittedName>
</protein>
<proteinExistence type="predicted"/>
<evidence type="ECO:0000256" key="1">
    <source>
        <dbReference type="SAM" id="Phobius"/>
    </source>
</evidence>
<dbReference type="RefSeq" id="WP_151626035.1">
    <property type="nucleotide sequence ID" value="NZ_CP043030.1"/>
</dbReference>